<dbReference type="InterPro" id="IPR050204">
    <property type="entry name" value="AraC_XylS_family_regulators"/>
</dbReference>
<dbReference type="GO" id="GO:0003700">
    <property type="term" value="F:DNA-binding transcription factor activity"/>
    <property type="evidence" value="ECO:0007669"/>
    <property type="project" value="InterPro"/>
</dbReference>
<evidence type="ECO:0000256" key="1">
    <source>
        <dbReference type="ARBA" id="ARBA00023015"/>
    </source>
</evidence>
<evidence type="ECO:0000256" key="3">
    <source>
        <dbReference type="ARBA" id="ARBA00023163"/>
    </source>
</evidence>
<dbReference type="Pfam" id="PF12833">
    <property type="entry name" value="HTH_18"/>
    <property type="match status" value="1"/>
</dbReference>
<dbReference type="AlphaFoldDB" id="A0A1K2I3D4"/>
<protein>
    <submittedName>
        <fullName evidence="5">AraC family transcriptional regulator</fullName>
    </submittedName>
</protein>
<dbReference type="Proteomes" id="UP000183447">
    <property type="component" value="Unassembled WGS sequence"/>
</dbReference>
<organism evidence="5 6">
    <name type="scientific">Devosia enhydra</name>
    <dbReference type="NCBI Taxonomy" id="665118"/>
    <lineage>
        <taxon>Bacteria</taxon>
        <taxon>Pseudomonadati</taxon>
        <taxon>Pseudomonadota</taxon>
        <taxon>Alphaproteobacteria</taxon>
        <taxon>Hyphomicrobiales</taxon>
        <taxon>Devosiaceae</taxon>
        <taxon>Devosia</taxon>
    </lineage>
</organism>
<dbReference type="RefSeq" id="WP_072346998.1">
    <property type="nucleotide sequence ID" value="NZ_FPKU01000004.1"/>
</dbReference>
<accession>A0A1K2I3D4</accession>
<evidence type="ECO:0000259" key="4">
    <source>
        <dbReference type="PROSITE" id="PS01124"/>
    </source>
</evidence>
<dbReference type="PROSITE" id="PS00041">
    <property type="entry name" value="HTH_ARAC_FAMILY_1"/>
    <property type="match status" value="1"/>
</dbReference>
<proteinExistence type="predicted"/>
<sequence length="295" mass="32701">MRPFGVSETHGMLALAGVSNRRSSDGLGWRSLYMSSQTERPFRGSFTARDPLVVFHRDEIVGYMDLSRSRQVYAPAGSVRLVAPDAPFDAELCQTADTIHLYIRQAIWNDVAMEVTDKDPSKVPFEGRLIEAEPMLTALCMAGLGAMLSGDAEPLFTDHLARCIASHIMAVHLGIKPHWRTTPTGRILSPEVVRAIDFIEAHADRSIGLAEIAAAACRSQSHLARIFSAETGLPPHRYLIGVRIRRARHLLAKTRKPIAEIALDCGFTHQEHLTRIFQKHFETTPAAYRRSVQGG</sequence>
<dbReference type="PANTHER" id="PTHR46796">
    <property type="entry name" value="HTH-TYPE TRANSCRIPTIONAL ACTIVATOR RHAS-RELATED"/>
    <property type="match status" value="1"/>
</dbReference>
<evidence type="ECO:0000313" key="6">
    <source>
        <dbReference type="Proteomes" id="UP000183447"/>
    </source>
</evidence>
<keyword evidence="1" id="KW-0805">Transcription regulation</keyword>
<evidence type="ECO:0000256" key="2">
    <source>
        <dbReference type="ARBA" id="ARBA00023125"/>
    </source>
</evidence>
<dbReference type="InterPro" id="IPR018060">
    <property type="entry name" value="HTH_AraC"/>
</dbReference>
<dbReference type="Gene3D" id="1.10.10.60">
    <property type="entry name" value="Homeodomain-like"/>
    <property type="match status" value="2"/>
</dbReference>
<name>A0A1K2I3D4_9HYPH</name>
<keyword evidence="3" id="KW-0804">Transcription</keyword>
<dbReference type="InterPro" id="IPR009057">
    <property type="entry name" value="Homeodomain-like_sf"/>
</dbReference>
<dbReference type="PANTHER" id="PTHR46796:SF6">
    <property type="entry name" value="ARAC SUBFAMILY"/>
    <property type="match status" value="1"/>
</dbReference>
<dbReference type="GO" id="GO:0043565">
    <property type="term" value="F:sequence-specific DNA binding"/>
    <property type="evidence" value="ECO:0007669"/>
    <property type="project" value="InterPro"/>
</dbReference>
<keyword evidence="2" id="KW-0238">DNA-binding</keyword>
<gene>
    <name evidence="5" type="ORF">SAMN02983003_4035</name>
</gene>
<keyword evidence="6" id="KW-1185">Reference proteome</keyword>
<evidence type="ECO:0000313" key="5">
    <source>
        <dbReference type="EMBL" id="SFZ86840.1"/>
    </source>
</evidence>
<dbReference type="PROSITE" id="PS01124">
    <property type="entry name" value="HTH_ARAC_FAMILY_2"/>
    <property type="match status" value="1"/>
</dbReference>
<dbReference type="STRING" id="665118.SAMN02983003_4035"/>
<reference evidence="5 6" key="1">
    <citation type="submission" date="2016-11" db="EMBL/GenBank/DDBJ databases">
        <authorList>
            <person name="Jaros S."/>
            <person name="Januszkiewicz K."/>
            <person name="Wedrychowicz H."/>
        </authorList>
    </citation>
    <scope>NUCLEOTIDE SEQUENCE [LARGE SCALE GENOMIC DNA]</scope>
    <source>
        <strain evidence="5 6">ATCC 23634</strain>
    </source>
</reference>
<dbReference type="InterPro" id="IPR018062">
    <property type="entry name" value="HTH_AraC-typ_CS"/>
</dbReference>
<feature type="domain" description="HTH araC/xylS-type" evidence="4">
    <location>
        <begin position="193"/>
        <end position="291"/>
    </location>
</feature>
<dbReference type="SMART" id="SM00342">
    <property type="entry name" value="HTH_ARAC"/>
    <property type="match status" value="1"/>
</dbReference>
<dbReference type="EMBL" id="FPKU01000004">
    <property type="protein sequence ID" value="SFZ86840.1"/>
    <property type="molecule type" value="Genomic_DNA"/>
</dbReference>
<dbReference type="SUPFAM" id="SSF46689">
    <property type="entry name" value="Homeodomain-like"/>
    <property type="match status" value="2"/>
</dbReference>